<feature type="domain" description="NusB/RsmB/TIM44" evidence="6">
    <location>
        <begin position="197"/>
        <end position="294"/>
    </location>
</feature>
<dbReference type="GO" id="GO:0005829">
    <property type="term" value="C:cytosol"/>
    <property type="evidence" value="ECO:0007669"/>
    <property type="project" value="TreeGrafter"/>
</dbReference>
<dbReference type="InterPro" id="IPR011605">
    <property type="entry name" value="NusB_fam"/>
</dbReference>
<dbReference type="GO" id="GO:0006353">
    <property type="term" value="P:DNA-templated transcription termination"/>
    <property type="evidence" value="ECO:0007669"/>
    <property type="project" value="InterPro"/>
</dbReference>
<keyword evidence="2" id="KW-0889">Transcription antitermination</keyword>
<dbReference type="InterPro" id="IPR035926">
    <property type="entry name" value="NusB-like_sf"/>
</dbReference>
<dbReference type="Pfam" id="PF01029">
    <property type="entry name" value="NusB"/>
    <property type="match status" value="1"/>
</dbReference>
<dbReference type="SUPFAM" id="SSF48013">
    <property type="entry name" value="NusB-like"/>
    <property type="match status" value="1"/>
</dbReference>
<evidence type="ECO:0000313" key="8">
    <source>
        <dbReference type="Proteomes" id="UP000308528"/>
    </source>
</evidence>
<comment type="caution">
    <text evidence="7">The sequence shown here is derived from an EMBL/GenBank/DDBJ whole genome shotgun (WGS) entry which is preliminary data.</text>
</comment>
<evidence type="ECO:0000259" key="6">
    <source>
        <dbReference type="Pfam" id="PF01029"/>
    </source>
</evidence>
<gene>
    <name evidence="7" type="ORF">E4021_00325</name>
</gene>
<keyword evidence="8" id="KW-1185">Reference proteome</keyword>
<evidence type="ECO:0000256" key="2">
    <source>
        <dbReference type="ARBA" id="ARBA00022814"/>
    </source>
</evidence>
<protein>
    <submittedName>
        <fullName evidence="7">Transcription antitermination protein NusB</fullName>
    </submittedName>
</protein>
<name>A0A4S4NMD3_9BACT</name>
<reference evidence="7 8" key="1">
    <citation type="submission" date="2019-04" db="EMBL/GenBank/DDBJ databases">
        <title>Lewinella litorea sp. nov., isolated from a marine sand.</title>
        <authorList>
            <person name="Yoon J.-H."/>
        </authorList>
    </citation>
    <scope>NUCLEOTIDE SEQUENCE [LARGE SCALE GENOMIC DNA]</scope>
    <source>
        <strain evidence="7 8">HSMS-39</strain>
    </source>
</reference>
<evidence type="ECO:0000256" key="3">
    <source>
        <dbReference type="ARBA" id="ARBA00022884"/>
    </source>
</evidence>
<dbReference type="Gene3D" id="1.10.940.10">
    <property type="entry name" value="NusB-like"/>
    <property type="match status" value="1"/>
</dbReference>
<dbReference type="GO" id="GO:0003723">
    <property type="term" value="F:RNA binding"/>
    <property type="evidence" value="ECO:0007669"/>
    <property type="project" value="UniProtKB-KW"/>
</dbReference>
<dbReference type="PANTHER" id="PTHR11078">
    <property type="entry name" value="N UTILIZATION SUBSTANCE PROTEIN B-RELATED"/>
    <property type="match status" value="1"/>
</dbReference>
<dbReference type="PANTHER" id="PTHR11078:SF3">
    <property type="entry name" value="ANTITERMINATION NUSB DOMAIN-CONTAINING PROTEIN"/>
    <property type="match status" value="1"/>
</dbReference>
<evidence type="ECO:0000256" key="5">
    <source>
        <dbReference type="ARBA" id="ARBA00023163"/>
    </source>
</evidence>
<sequence>MLSRRNVRIKIMQVLYAAQRQERHDLRAIRSHYNQMVKRSFELYLQNLLILQRCCEYAKQDLATRNAKFRPSDEDKNFRATLATNPAVRSLSDNKELSRLYDRYHTRSLIDADQIKQLYRDFLGTEAYATYAALEEPAPADTTKVLLSLYKWLQGQELFLAMVEDHSPLWTEDKSLVVGAMKKTIKALPVGAEFYQEYESTSESVSEFGEVLLTFVVDANDQLLTRIKSVLQNWDAERVAIIDMILLKMAIAEFLEFDNIPPQVTLNEYLDISKLYSTDKSKDFLNGVLDKLLKELREEGLVR</sequence>
<dbReference type="OrthoDB" id="9787568at2"/>
<evidence type="ECO:0000313" key="7">
    <source>
        <dbReference type="EMBL" id="THH41074.1"/>
    </source>
</evidence>
<keyword evidence="3" id="KW-0694">RNA-binding</keyword>
<dbReference type="InterPro" id="IPR006027">
    <property type="entry name" value="NusB_RsmB_TIM44"/>
</dbReference>
<organism evidence="7 8">
    <name type="scientific">Neolewinella litorea</name>
    <dbReference type="NCBI Taxonomy" id="2562452"/>
    <lineage>
        <taxon>Bacteria</taxon>
        <taxon>Pseudomonadati</taxon>
        <taxon>Bacteroidota</taxon>
        <taxon>Saprospiria</taxon>
        <taxon>Saprospirales</taxon>
        <taxon>Lewinellaceae</taxon>
        <taxon>Neolewinella</taxon>
    </lineage>
</organism>
<dbReference type="GO" id="GO:0031564">
    <property type="term" value="P:transcription antitermination"/>
    <property type="evidence" value="ECO:0007669"/>
    <property type="project" value="UniProtKB-KW"/>
</dbReference>
<dbReference type="EMBL" id="SRSF01000001">
    <property type="protein sequence ID" value="THH41074.1"/>
    <property type="molecule type" value="Genomic_DNA"/>
</dbReference>
<comment type="similarity">
    <text evidence="1">Belongs to the NusB family.</text>
</comment>
<dbReference type="Proteomes" id="UP000308528">
    <property type="component" value="Unassembled WGS sequence"/>
</dbReference>
<evidence type="ECO:0000256" key="4">
    <source>
        <dbReference type="ARBA" id="ARBA00023015"/>
    </source>
</evidence>
<keyword evidence="4" id="KW-0805">Transcription regulation</keyword>
<proteinExistence type="inferred from homology"/>
<evidence type="ECO:0000256" key="1">
    <source>
        <dbReference type="ARBA" id="ARBA00005952"/>
    </source>
</evidence>
<dbReference type="AlphaFoldDB" id="A0A4S4NMD3"/>
<dbReference type="RefSeq" id="WP_136455900.1">
    <property type="nucleotide sequence ID" value="NZ_SRSF01000001.1"/>
</dbReference>
<keyword evidence="5" id="KW-0804">Transcription</keyword>
<accession>A0A4S4NMD3</accession>